<evidence type="ECO:0000313" key="3">
    <source>
        <dbReference type="Proteomes" id="UP000603453"/>
    </source>
</evidence>
<dbReference type="EMBL" id="JAEPRD010000014">
    <property type="protein sequence ID" value="KAG2209841.1"/>
    <property type="molecule type" value="Genomic_DNA"/>
</dbReference>
<dbReference type="Proteomes" id="UP000603453">
    <property type="component" value="Unassembled WGS sequence"/>
</dbReference>
<reference evidence="2" key="1">
    <citation type="submission" date="2020-12" db="EMBL/GenBank/DDBJ databases">
        <title>Metabolic potential, ecology and presence of endohyphal bacteria is reflected in genomic diversity of Mucoromycotina.</title>
        <authorList>
            <person name="Muszewska A."/>
            <person name="Okrasinska A."/>
            <person name="Steczkiewicz K."/>
            <person name="Drgas O."/>
            <person name="Orlowska M."/>
            <person name="Perlinska-Lenart U."/>
            <person name="Aleksandrzak-Piekarczyk T."/>
            <person name="Szatraj K."/>
            <person name="Zielenkiewicz U."/>
            <person name="Pilsyk S."/>
            <person name="Malc E."/>
            <person name="Mieczkowski P."/>
            <person name="Kruszewska J.S."/>
            <person name="Biernat P."/>
            <person name="Pawlowska J."/>
        </authorList>
    </citation>
    <scope>NUCLEOTIDE SEQUENCE</scope>
    <source>
        <strain evidence="2">WA0000017839</strain>
    </source>
</reference>
<evidence type="ECO:0000313" key="2">
    <source>
        <dbReference type="EMBL" id="KAG2209841.1"/>
    </source>
</evidence>
<dbReference type="AlphaFoldDB" id="A0A8H7V4H7"/>
<sequence>MSRVVEPFNAEVIDTFCFHWPDMHSYVLVRVLEKTIAILPIRSRLAFLYFHHAPLPSHPSPAELRKTSGHQTKRLQYMFKHWKHTLILDEPSPTTPTDTPSSTPSNVTLSNVMSYEPSLKSGWIHAPCTVTDDVNVFDNTVVLTTRHTVLRLTCRCYSEKMMFMNLVKLKQQSLKLGEPVVPEEEEEEEEESTLSATQLVDHMLRGNQAQVERIQRLTEQMENSKGTISNCVKQLLDLERSLDILLESTTQITHLQAFERILAHVHQQVKECAGCFQSYKERMSALQERIFNHTGYLKQVEQRFDKLWRCDDGFAWRYLYD</sequence>
<organism evidence="2 3">
    <name type="scientific">Mucor saturninus</name>
    <dbReference type="NCBI Taxonomy" id="64648"/>
    <lineage>
        <taxon>Eukaryota</taxon>
        <taxon>Fungi</taxon>
        <taxon>Fungi incertae sedis</taxon>
        <taxon>Mucoromycota</taxon>
        <taxon>Mucoromycotina</taxon>
        <taxon>Mucoromycetes</taxon>
        <taxon>Mucorales</taxon>
        <taxon>Mucorineae</taxon>
        <taxon>Mucoraceae</taxon>
        <taxon>Mucor</taxon>
    </lineage>
</organism>
<gene>
    <name evidence="2" type="ORF">INT47_001990</name>
</gene>
<name>A0A8H7V4H7_9FUNG</name>
<evidence type="ECO:0000256" key="1">
    <source>
        <dbReference type="SAM" id="MobiDB-lite"/>
    </source>
</evidence>
<accession>A0A8H7V4H7</accession>
<proteinExistence type="predicted"/>
<feature type="compositionally biased region" description="Low complexity" evidence="1">
    <location>
        <begin position="91"/>
        <end position="105"/>
    </location>
</feature>
<comment type="caution">
    <text evidence="2">The sequence shown here is derived from an EMBL/GenBank/DDBJ whole genome shotgun (WGS) entry which is preliminary data.</text>
</comment>
<feature type="region of interest" description="Disordered" evidence="1">
    <location>
        <begin position="88"/>
        <end position="107"/>
    </location>
</feature>
<dbReference type="OrthoDB" id="2263325at2759"/>
<protein>
    <submittedName>
        <fullName evidence="2">Uncharacterized protein</fullName>
    </submittedName>
</protein>
<keyword evidence="3" id="KW-1185">Reference proteome</keyword>